<evidence type="ECO:0000313" key="3">
    <source>
        <dbReference type="Proteomes" id="UP000054270"/>
    </source>
</evidence>
<evidence type="ECO:0000313" key="2">
    <source>
        <dbReference type="EMBL" id="KJA16865.1"/>
    </source>
</evidence>
<dbReference type="AlphaFoldDB" id="A0A0D2P931"/>
<dbReference type="Proteomes" id="UP000054270">
    <property type="component" value="Unassembled WGS sequence"/>
</dbReference>
<protein>
    <submittedName>
        <fullName evidence="2">Uncharacterized protein</fullName>
    </submittedName>
</protein>
<feature type="compositionally biased region" description="Polar residues" evidence="1">
    <location>
        <begin position="217"/>
        <end position="229"/>
    </location>
</feature>
<keyword evidence="3" id="KW-1185">Reference proteome</keyword>
<gene>
    <name evidence="2" type="ORF">HYPSUDRAFT_206660</name>
</gene>
<organism evidence="2 3">
    <name type="scientific">Hypholoma sublateritium (strain FD-334 SS-4)</name>
    <dbReference type="NCBI Taxonomy" id="945553"/>
    <lineage>
        <taxon>Eukaryota</taxon>
        <taxon>Fungi</taxon>
        <taxon>Dikarya</taxon>
        <taxon>Basidiomycota</taxon>
        <taxon>Agaricomycotina</taxon>
        <taxon>Agaricomycetes</taxon>
        <taxon>Agaricomycetidae</taxon>
        <taxon>Agaricales</taxon>
        <taxon>Agaricineae</taxon>
        <taxon>Strophariaceae</taxon>
        <taxon>Hypholoma</taxon>
    </lineage>
</organism>
<feature type="region of interest" description="Disordered" evidence="1">
    <location>
        <begin position="351"/>
        <end position="399"/>
    </location>
</feature>
<feature type="compositionally biased region" description="Basic and acidic residues" evidence="1">
    <location>
        <begin position="363"/>
        <end position="382"/>
    </location>
</feature>
<feature type="region of interest" description="Disordered" evidence="1">
    <location>
        <begin position="173"/>
        <end position="245"/>
    </location>
</feature>
<reference evidence="3" key="1">
    <citation type="submission" date="2014-04" db="EMBL/GenBank/DDBJ databases">
        <title>Evolutionary Origins and Diversification of the Mycorrhizal Mutualists.</title>
        <authorList>
            <consortium name="DOE Joint Genome Institute"/>
            <consortium name="Mycorrhizal Genomics Consortium"/>
            <person name="Kohler A."/>
            <person name="Kuo A."/>
            <person name="Nagy L.G."/>
            <person name="Floudas D."/>
            <person name="Copeland A."/>
            <person name="Barry K.W."/>
            <person name="Cichocki N."/>
            <person name="Veneault-Fourrey C."/>
            <person name="LaButti K."/>
            <person name="Lindquist E.A."/>
            <person name="Lipzen A."/>
            <person name="Lundell T."/>
            <person name="Morin E."/>
            <person name="Murat C."/>
            <person name="Riley R."/>
            <person name="Ohm R."/>
            <person name="Sun H."/>
            <person name="Tunlid A."/>
            <person name="Henrissat B."/>
            <person name="Grigoriev I.V."/>
            <person name="Hibbett D.S."/>
            <person name="Martin F."/>
        </authorList>
    </citation>
    <scope>NUCLEOTIDE SEQUENCE [LARGE SCALE GENOMIC DNA]</scope>
    <source>
        <strain evidence="3">FD-334 SS-4</strain>
    </source>
</reference>
<evidence type="ECO:0000256" key="1">
    <source>
        <dbReference type="SAM" id="MobiDB-lite"/>
    </source>
</evidence>
<proteinExistence type="predicted"/>
<dbReference type="EMBL" id="KN817613">
    <property type="protein sequence ID" value="KJA16865.1"/>
    <property type="molecule type" value="Genomic_DNA"/>
</dbReference>
<accession>A0A0D2P931</accession>
<dbReference type="OrthoDB" id="3065507at2759"/>
<sequence>MSAQTYNHYGFRRQDYTWGKLRSLLCLEQNGTKFDKIADDLRCLELRYFTTEALNEQGQRELFELVKAELKQKQPTFFGGAHGDRCLSFVFGLIMYIHDRRRYRHEKRCTEGLFEAALSPTQTDDRNSNTATLSTSSSSQTVVKVHRTSICHSPRKRQGIGEKMRPVVLLTRRKNLKNTNTAARQSLHDTGALPQRITQPIDSVSSDDRVEFHSRESSPAQRYTGSERSASPAVENGSRDIHPELEMTTEKTVYSHPRSLEGDIAGPSTFRSMLSVVPGVKGPRRMPGPLDSPGLFYAFQLDNHSVKLAAPIHDPQLSEFSGSQYTNSSRLQSDNYFSCFGATSLYGPRWEPRKPDPSLSGDFGKKEKLEEPVAEASEKTHADPSSTAADSPFFTKEPTQRESGIAGIHRFLSKCHPPMMQYILRFVEFGCTTTEYLRGLSTWPPEQRHKLLVKILQGERGGPVPQMDIAVLENQLDTYFMEDDV</sequence>
<feature type="compositionally biased region" description="Basic and acidic residues" evidence="1">
    <location>
        <begin position="206"/>
        <end position="216"/>
    </location>
</feature>
<feature type="compositionally biased region" description="Low complexity" evidence="1">
    <location>
        <begin position="128"/>
        <end position="139"/>
    </location>
</feature>
<feature type="region of interest" description="Disordered" evidence="1">
    <location>
        <begin position="120"/>
        <end position="139"/>
    </location>
</feature>
<name>A0A0D2P931_HYPSF</name>